<dbReference type="AlphaFoldDB" id="A0A7S3EAL3"/>
<dbReference type="EMBL" id="HBHW01012361">
    <property type="protein sequence ID" value="CAE0041669.1"/>
    <property type="molecule type" value="Transcribed_RNA"/>
</dbReference>
<evidence type="ECO:0000313" key="3">
    <source>
        <dbReference type="EMBL" id="CAE0041661.1"/>
    </source>
</evidence>
<evidence type="ECO:0000313" key="2">
    <source>
        <dbReference type="EMBL" id="CAE0041660.1"/>
    </source>
</evidence>
<name>A0A7S3EAL3_9RHOD</name>
<gene>
    <name evidence="1" type="ORF">RMAR00112_LOCUS9623</name>
    <name evidence="2" type="ORF">RMAR00112_LOCUS9624</name>
    <name evidence="3" type="ORF">RMAR00112_LOCUS9625</name>
    <name evidence="4" type="ORF">RMAR00112_LOCUS9633</name>
    <name evidence="5" type="ORF">RMAR00112_LOCUS9634</name>
</gene>
<reference evidence="5" key="1">
    <citation type="submission" date="2021-01" db="EMBL/GenBank/DDBJ databases">
        <authorList>
            <person name="Corre E."/>
            <person name="Pelletier E."/>
            <person name="Niang G."/>
            <person name="Scheremetjew M."/>
            <person name="Finn R."/>
            <person name="Kale V."/>
            <person name="Holt S."/>
            <person name="Cochrane G."/>
            <person name="Meng A."/>
            <person name="Brown T."/>
            <person name="Cohen L."/>
        </authorList>
    </citation>
    <scope>NUCLEOTIDE SEQUENCE</scope>
    <source>
        <strain evidence="5">CCMP 769</strain>
    </source>
</reference>
<sequence length="334" mass="37541">MMWMGSRLTMRRPGLIQIPRRAWSSVDSSTRVESVYLFWILDGGRLSQQTIRSLSAMNRIRFAVAKYGKLERFRAVFIQNVSKGPKTPAGCAGVSTKRVQDLSLCGFSSQPSLNWGYMPGGHSRAVESYTEEFRCPYCETFTAVNTAQLREHFRKTHVAKPSRSKQHLMALTRGVEERFLFTGSRSEGGAFTVAGEPTASPDDLQNALQYVEHGGLSSLEQEKLELSIIESGTQVLRTSKSEVETVLREEARLWLRSSRRGSLNDLQSIVLISSSSIYGRLLRKLRMEFSCRTIFLYDGFAALQATEDEDPLHLQLDFNDVESSDSDQTPNTSS</sequence>
<evidence type="ECO:0000313" key="1">
    <source>
        <dbReference type="EMBL" id="CAE0041659.1"/>
    </source>
</evidence>
<dbReference type="EMBL" id="HBHW01012350">
    <property type="protein sequence ID" value="CAE0041659.1"/>
    <property type="molecule type" value="Transcribed_RNA"/>
</dbReference>
<evidence type="ECO:0000313" key="5">
    <source>
        <dbReference type="EMBL" id="CAE0041670.1"/>
    </source>
</evidence>
<organism evidence="5">
    <name type="scientific">Rhodosorus marinus</name>
    <dbReference type="NCBI Taxonomy" id="101924"/>
    <lineage>
        <taxon>Eukaryota</taxon>
        <taxon>Rhodophyta</taxon>
        <taxon>Stylonematophyceae</taxon>
        <taxon>Stylonematales</taxon>
        <taxon>Stylonemataceae</taxon>
        <taxon>Rhodosorus</taxon>
    </lineage>
</organism>
<accession>A0A7S3EAL3</accession>
<dbReference type="EMBL" id="HBHW01012351">
    <property type="protein sequence ID" value="CAE0041660.1"/>
    <property type="molecule type" value="Transcribed_RNA"/>
</dbReference>
<dbReference type="EMBL" id="HBHW01012362">
    <property type="protein sequence ID" value="CAE0041670.1"/>
    <property type="molecule type" value="Transcribed_RNA"/>
</dbReference>
<dbReference type="EMBL" id="HBHW01012352">
    <property type="protein sequence ID" value="CAE0041661.1"/>
    <property type="molecule type" value="Transcribed_RNA"/>
</dbReference>
<evidence type="ECO:0000313" key="4">
    <source>
        <dbReference type="EMBL" id="CAE0041669.1"/>
    </source>
</evidence>
<protein>
    <submittedName>
        <fullName evidence="5">Uncharacterized protein</fullName>
    </submittedName>
</protein>
<proteinExistence type="predicted"/>